<feature type="region of interest" description="Disordered" evidence="1">
    <location>
        <begin position="1"/>
        <end position="31"/>
    </location>
</feature>
<dbReference type="PANTHER" id="PTHR31147:SF54">
    <property type="entry name" value="OS10G0105900 PROTEIN"/>
    <property type="match status" value="1"/>
</dbReference>
<protein>
    <submittedName>
        <fullName evidence="2">Uncharacterized protein</fullName>
    </submittedName>
</protein>
<dbReference type="OrthoDB" id="612519at2759"/>
<dbReference type="PANTHER" id="PTHR31147">
    <property type="entry name" value="ACYL TRANSFERASE 4"/>
    <property type="match status" value="1"/>
</dbReference>
<reference evidence="2" key="2">
    <citation type="submission" date="2021-02" db="EMBL/GenBank/DDBJ databases">
        <authorList>
            <person name="Kimball J.A."/>
            <person name="Haas M.W."/>
            <person name="Macchietto M."/>
            <person name="Kono T."/>
            <person name="Duquette J."/>
            <person name="Shao M."/>
        </authorList>
    </citation>
    <scope>NUCLEOTIDE SEQUENCE</scope>
    <source>
        <tissue evidence="2">Fresh leaf tissue</tissue>
    </source>
</reference>
<evidence type="ECO:0000256" key="1">
    <source>
        <dbReference type="SAM" id="MobiDB-lite"/>
    </source>
</evidence>
<dbReference type="EMBL" id="JAAALK010000080">
    <property type="protein sequence ID" value="KAG8093294.1"/>
    <property type="molecule type" value="Genomic_DNA"/>
</dbReference>
<name>A0A8J5WQZ5_ZIZPA</name>
<dbReference type="InterPro" id="IPR050898">
    <property type="entry name" value="Plant_acyltransferase"/>
</dbReference>
<sequence>MSSFMARRREPQLVAPARATPRETKPLSDLDDHWDLRTLQHGLEFFRPADRRPPPANPADAIRAALAEALVYYYPMAGRLRELPKEKLAVECTGEGVVFVEATADVRMRDLGEPPMPPFRRAEEFLCDVGDAGVVIGKPLFFMQVTLLKCGAFVIGTQICHCMADAFGTYQFLKAIVDLACGQAKPAMSPIWERELFMARTAAAARINPEFQKVFDELESYSCECDDDDDDTMVKVPVEDMVREYFVFSERDMAELRRHHVPANNLARNVTSFELLTALTWRSRTAALGYGARRTVRLMIHVNARGRWSSKIRDGYYGNALFCPIVETTAGELCARPLEHAIDLVRKVKQQIITEEKMQSRLDLMPLLRAKGSSFCPQRMFEACDVKWTGQTELDFGWAKRIGGGIPSVGLAADDTTSYHFMCRNEMGDKFIVVSMLLPRPEMDIFREEMASCLLKQLTN</sequence>
<organism evidence="2 3">
    <name type="scientific">Zizania palustris</name>
    <name type="common">Northern wild rice</name>
    <dbReference type="NCBI Taxonomy" id="103762"/>
    <lineage>
        <taxon>Eukaryota</taxon>
        <taxon>Viridiplantae</taxon>
        <taxon>Streptophyta</taxon>
        <taxon>Embryophyta</taxon>
        <taxon>Tracheophyta</taxon>
        <taxon>Spermatophyta</taxon>
        <taxon>Magnoliopsida</taxon>
        <taxon>Liliopsida</taxon>
        <taxon>Poales</taxon>
        <taxon>Poaceae</taxon>
        <taxon>BOP clade</taxon>
        <taxon>Oryzoideae</taxon>
        <taxon>Oryzeae</taxon>
        <taxon>Zizaniinae</taxon>
        <taxon>Zizania</taxon>
    </lineage>
</organism>
<feature type="compositionally biased region" description="Basic and acidic residues" evidence="1">
    <location>
        <begin position="20"/>
        <end position="31"/>
    </location>
</feature>
<proteinExistence type="predicted"/>
<comment type="caution">
    <text evidence="2">The sequence shown here is derived from an EMBL/GenBank/DDBJ whole genome shotgun (WGS) entry which is preliminary data.</text>
</comment>
<dbReference type="AlphaFoldDB" id="A0A8J5WQZ5"/>
<accession>A0A8J5WQZ5</accession>
<reference evidence="2" key="1">
    <citation type="journal article" date="2021" name="bioRxiv">
        <title>Whole Genome Assembly and Annotation of Northern Wild Rice, Zizania palustris L., Supports a Whole Genome Duplication in the Zizania Genus.</title>
        <authorList>
            <person name="Haas M."/>
            <person name="Kono T."/>
            <person name="Macchietto M."/>
            <person name="Millas R."/>
            <person name="McGilp L."/>
            <person name="Shao M."/>
            <person name="Duquette J."/>
            <person name="Hirsch C.N."/>
            <person name="Kimball J."/>
        </authorList>
    </citation>
    <scope>NUCLEOTIDE SEQUENCE</scope>
    <source>
        <tissue evidence="2">Fresh leaf tissue</tissue>
    </source>
</reference>
<evidence type="ECO:0000313" key="3">
    <source>
        <dbReference type="Proteomes" id="UP000729402"/>
    </source>
</evidence>
<keyword evidence="3" id="KW-1185">Reference proteome</keyword>
<gene>
    <name evidence="2" type="ORF">GUJ93_ZPchr0012g20531</name>
</gene>
<dbReference type="Pfam" id="PF02458">
    <property type="entry name" value="Transferase"/>
    <property type="match status" value="1"/>
</dbReference>
<dbReference type="Proteomes" id="UP000729402">
    <property type="component" value="Unassembled WGS sequence"/>
</dbReference>
<evidence type="ECO:0000313" key="2">
    <source>
        <dbReference type="EMBL" id="KAG8093294.1"/>
    </source>
</evidence>